<evidence type="ECO:0000313" key="4">
    <source>
        <dbReference type="Proteomes" id="UP001595847"/>
    </source>
</evidence>
<keyword evidence="2" id="KW-0472">Membrane</keyword>
<feature type="region of interest" description="Disordered" evidence="1">
    <location>
        <begin position="70"/>
        <end position="98"/>
    </location>
</feature>
<feature type="region of interest" description="Disordered" evidence="1">
    <location>
        <begin position="1"/>
        <end position="39"/>
    </location>
</feature>
<evidence type="ECO:0000313" key="3">
    <source>
        <dbReference type="EMBL" id="MFC3997173.1"/>
    </source>
</evidence>
<evidence type="ECO:0000256" key="1">
    <source>
        <dbReference type="SAM" id="MobiDB-lite"/>
    </source>
</evidence>
<keyword evidence="4" id="KW-1185">Reference proteome</keyword>
<accession>A0ABV8FR39</accession>
<keyword evidence="2" id="KW-1133">Transmembrane helix</keyword>
<dbReference type="EMBL" id="JBHSBH010000009">
    <property type="protein sequence ID" value="MFC3997173.1"/>
    <property type="molecule type" value="Genomic_DNA"/>
</dbReference>
<evidence type="ECO:0000256" key="2">
    <source>
        <dbReference type="SAM" id="Phobius"/>
    </source>
</evidence>
<proteinExistence type="predicted"/>
<comment type="caution">
    <text evidence="3">The sequence shown here is derived from an EMBL/GenBank/DDBJ whole genome shotgun (WGS) entry which is preliminary data.</text>
</comment>
<organism evidence="3 4">
    <name type="scientific">Nocardiopsis sediminis</name>
    <dbReference type="NCBI Taxonomy" id="1778267"/>
    <lineage>
        <taxon>Bacteria</taxon>
        <taxon>Bacillati</taxon>
        <taxon>Actinomycetota</taxon>
        <taxon>Actinomycetes</taxon>
        <taxon>Streptosporangiales</taxon>
        <taxon>Nocardiopsidaceae</taxon>
        <taxon>Nocardiopsis</taxon>
    </lineage>
</organism>
<sequence>MSEAPSREPEQAPGEAGSASPIRQMSLWPPPRSTRHSAKRRRTIIVAALVGTLIGLAAVGGAAWALRAGSGAPEAGGSVPDSHAGTWSGDMSQEDAEGRHVTDYHVQIKLESGEERGSADYSLDCRGSLTLRERDGDRLVFDYVETYDRDNRCIDESELYLEPGSAPDTLDARWEAVSHDGVPMTSTGTLR</sequence>
<feature type="transmembrane region" description="Helical" evidence="2">
    <location>
        <begin position="44"/>
        <end position="66"/>
    </location>
</feature>
<dbReference type="RefSeq" id="WP_378533893.1">
    <property type="nucleotide sequence ID" value="NZ_JBHSBH010000009.1"/>
</dbReference>
<name>A0ABV8FR39_9ACTN</name>
<dbReference type="Proteomes" id="UP001595847">
    <property type="component" value="Unassembled WGS sequence"/>
</dbReference>
<protein>
    <submittedName>
        <fullName evidence="3">Uncharacterized protein</fullName>
    </submittedName>
</protein>
<reference evidence="4" key="1">
    <citation type="journal article" date="2019" name="Int. J. Syst. Evol. Microbiol.">
        <title>The Global Catalogue of Microorganisms (GCM) 10K type strain sequencing project: providing services to taxonomists for standard genome sequencing and annotation.</title>
        <authorList>
            <consortium name="The Broad Institute Genomics Platform"/>
            <consortium name="The Broad Institute Genome Sequencing Center for Infectious Disease"/>
            <person name="Wu L."/>
            <person name="Ma J."/>
        </authorList>
    </citation>
    <scope>NUCLEOTIDE SEQUENCE [LARGE SCALE GENOMIC DNA]</scope>
    <source>
        <strain evidence="4">TBRC 1826</strain>
    </source>
</reference>
<gene>
    <name evidence="3" type="ORF">ACFOVU_14665</name>
</gene>
<feature type="compositionally biased region" description="Basic and acidic residues" evidence="1">
    <location>
        <begin position="1"/>
        <end position="10"/>
    </location>
</feature>
<keyword evidence="2" id="KW-0812">Transmembrane</keyword>